<accession>A0A1B7HGA7</accession>
<feature type="transmembrane region" description="Helical" evidence="1">
    <location>
        <begin position="68"/>
        <end position="87"/>
    </location>
</feature>
<dbReference type="InterPro" id="IPR046638">
    <property type="entry name" value="DUF6750"/>
</dbReference>
<dbReference type="AlphaFoldDB" id="A0A1B7HGA7"/>
<reference evidence="2 3" key="1">
    <citation type="submission" date="2016-04" db="EMBL/GenBank/DDBJ databases">
        <title>ATOL: Assembling a taxonomically balanced genome-scale reconstruction of the evolutionary history of the Enterobacteriaceae.</title>
        <authorList>
            <person name="Plunkett G.III."/>
            <person name="Neeno-Eckwall E.C."/>
            <person name="Glasner J.D."/>
            <person name="Perna N.T."/>
        </authorList>
    </citation>
    <scope>NUCLEOTIDE SEQUENCE [LARGE SCALE GENOMIC DNA]</scope>
    <source>
        <strain evidence="2 3">ATCC 51607</strain>
    </source>
</reference>
<dbReference type="RefSeq" id="WP_064556372.1">
    <property type="nucleotide sequence ID" value="NZ_LXEO01000070.1"/>
</dbReference>
<protein>
    <submittedName>
        <fullName evidence="2">Uncharacterized protein</fullName>
    </submittedName>
</protein>
<organism evidence="2 3">
    <name type="scientific">Buttiauxella noackiae ATCC 51607</name>
    <dbReference type="NCBI Taxonomy" id="1354255"/>
    <lineage>
        <taxon>Bacteria</taxon>
        <taxon>Pseudomonadati</taxon>
        <taxon>Pseudomonadota</taxon>
        <taxon>Gammaproteobacteria</taxon>
        <taxon>Enterobacterales</taxon>
        <taxon>Enterobacteriaceae</taxon>
        <taxon>Buttiauxella</taxon>
    </lineage>
</organism>
<proteinExistence type="predicted"/>
<keyword evidence="1" id="KW-0472">Membrane</keyword>
<keyword evidence="3" id="KW-1185">Reference proteome</keyword>
<dbReference type="Proteomes" id="UP000078286">
    <property type="component" value="Unassembled WGS sequence"/>
</dbReference>
<dbReference type="Pfam" id="PF20535">
    <property type="entry name" value="DUF6750"/>
    <property type="match status" value="1"/>
</dbReference>
<keyword evidence="1" id="KW-0812">Transmembrane</keyword>
<evidence type="ECO:0000313" key="2">
    <source>
        <dbReference type="EMBL" id="OAT14671.1"/>
    </source>
</evidence>
<evidence type="ECO:0000256" key="1">
    <source>
        <dbReference type="SAM" id="Phobius"/>
    </source>
</evidence>
<sequence length="130" mass="14072">MRNFILSVSVRLWVRVWLAMSTLHTRITLALTAMLGSVTLPAHADDGIFGMLDNVADGAESSTNSLLKFAKFGGVGLVIIGIVLWVAKKKNPQITWGWILTPLGAGCILIAIDQFIKKGQSTLQLNPVDL</sequence>
<evidence type="ECO:0000313" key="3">
    <source>
        <dbReference type="Proteomes" id="UP000078286"/>
    </source>
</evidence>
<dbReference type="EMBL" id="LXEO01000070">
    <property type="protein sequence ID" value="OAT14671.1"/>
    <property type="molecule type" value="Genomic_DNA"/>
</dbReference>
<feature type="transmembrane region" description="Helical" evidence="1">
    <location>
        <begin position="94"/>
        <end position="116"/>
    </location>
</feature>
<name>A0A1B7HGA7_9ENTR</name>
<keyword evidence="1" id="KW-1133">Transmembrane helix</keyword>
<comment type="caution">
    <text evidence="2">The sequence shown here is derived from an EMBL/GenBank/DDBJ whole genome shotgun (WGS) entry which is preliminary data.</text>
</comment>
<dbReference type="PATRIC" id="fig|1354255.3.peg.4487"/>
<gene>
    <name evidence="2" type="ORF">M979_4357</name>
</gene>